<sequence length="753" mass="83781">MKLRLGSEWDAHREVVRTLAKSETHLFSGGLDGSLIARRLVDGGEPQELTKLAGISALCRASDSLIVCTTDGLVFRLFDSGDLVGIREKQDARISAACYLEERDILVYSDWDSQLCIYINASQPSRLLTVLDIPPFTNEEGGLTPNTCLTLTFAGTILIAGFSDGYIRLFDITTSIPCYFTDYLLELHVHRRPVRGLSVVTSEYLRVAAQTRKETPYIPKRFFPIFYSVGNDGRVNLNYPTSPMSYVSHCISSPQLLEQYLFTATLFQHLGRAYLAAGGCDILLYVFDVTEDLATLTTGKPPQQASASLAGAFPTVSDIWDIVPAKTAAGTDCLYLALENGQVQQVLLDPVIDDALSKIQTRYLAGFGRLSKIPPSRVTGSHRSLVTTASVACKTMSQLRECRNPFEGRIVVAIEEDHNTPALYVRLDSQWLLYGTFKEDCLGEKVADVDGKVWDMSLPVVNDQTGRSYTIYMNLGEDPMVVVQRFIRTTDVLGTNPNDLHQYEKMLLDFVIQNAPCTEVQQVFQVSWDDPHNYLLSNLQTSTPIIDLSILHTSTPRVVDHELLQKCSSLLTTELYGEDIRMSCLLNNLSNIGPSTLNLDDFVTLLAQFDELVTSTLKNLSADAATQRLKMVSCYLVVFSHILQDSEAAPRLYQALAPTIKNGAIPRLFIAIANGSVTEKTCCIFLIRFLAWFAHAHKDGLGWLEWLNTACTKQNYKKFVDATKEDLGFLMFSSSEKYPDVQAFARGVEEAQE</sequence>
<dbReference type="AlphaFoldDB" id="A0A4Z1SZF4"/>
<dbReference type="Gene3D" id="2.130.10.10">
    <property type="entry name" value="YVTN repeat-like/Quinoprotein amine dehydrogenase"/>
    <property type="match status" value="1"/>
</dbReference>
<dbReference type="VEuPathDB" id="GiardiaDB:GMRT_15550"/>
<gene>
    <name evidence="1" type="ORF">GMRT_15550</name>
</gene>
<dbReference type="Proteomes" id="UP000315496">
    <property type="component" value="Chromosome 2"/>
</dbReference>
<reference evidence="1 2" key="1">
    <citation type="submission" date="2019-05" db="EMBL/GenBank/DDBJ databases">
        <title>The compact genome of Giardia muris reveals important steps in the evolution of intestinal protozoan parasites.</title>
        <authorList>
            <person name="Xu F."/>
            <person name="Jimenez-Gonzalez A."/>
            <person name="Einarsson E."/>
            <person name="Astvaldsson A."/>
            <person name="Peirasmaki D."/>
            <person name="Eckmann L."/>
            <person name="Andersson J.O."/>
            <person name="Svard S.G."/>
            <person name="Jerlstrom-Hultqvist J."/>
        </authorList>
    </citation>
    <scope>NUCLEOTIDE SEQUENCE [LARGE SCALE GENOMIC DNA]</scope>
    <source>
        <strain evidence="1 2">Roberts-Thomson</strain>
    </source>
</reference>
<evidence type="ECO:0000313" key="2">
    <source>
        <dbReference type="Proteomes" id="UP000315496"/>
    </source>
</evidence>
<accession>A0A4Z1SZF4</accession>
<comment type="caution">
    <text evidence="1">The sequence shown here is derived from an EMBL/GenBank/DDBJ whole genome shotgun (WGS) entry which is preliminary data.</text>
</comment>
<proteinExistence type="predicted"/>
<dbReference type="InterPro" id="IPR015943">
    <property type="entry name" value="WD40/YVTN_repeat-like_dom_sf"/>
</dbReference>
<dbReference type="OrthoDB" id="193023at2759"/>
<dbReference type="EMBL" id="VDLU01000002">
    <property type="protein sequence ID" value="TNJ28858.1"/>
    <property type="molecule type" value="Genomic_DNA"/>
</dbReference>
<protein>
    <submittedName>
        <fullName evidence="1">Ubiquitin binding protein, PLAA family protein</fullName>
    </submittedName>
</protein>
<dbReference type="InterPro" id="IPR038122">
    <property type="entry name" value="PFU_sf"/>
</dbReference>
<organism evidence="1 2">
    <name type="scientific">Giardia muris</name>
    <dbReference type="NCBI Taxonomy" id="5742"/>
    <lineage>
        <taxon>Eukaryota</taxon>
        <taxon>Metamonada</taxon>
        <taxon>Diplomonadida</taxon>
        <taxon>Hexamitidae</taxon>
        <taxon>Giardiinae</taxon>
        <taxon>Giardia</taxon>
    </lineage>
</organism>
<dbReference type="SUPFAM" id="SSF50978">
    <property type="entry name" value="WD40 repeat-like"/>
    <property type="match status" value="1"/>
</dbReference>
<name>A0A4Z1SZF4_GIAMU</name>
<dbReference type="InterPro" id="IPR036322">
    <property type="entry name" value="WD40_repeat_dom_sf"/>
</dbReference>
<dbReference type="Gene3D" id="3.10.20.870">
    <property type="entry name" value="PFU (PLAA family ubiquitin binding), C-terminal domain"/>
    <property type="match status" value="1"/>
</dbReference>
<evidence type="ECO:0000313" key="1">
    <source>
        <dbReference type="EMBL" id="TNJ28858.1"/>
    </source>
</evidence>
<keyword evidence="2" id="KW-1185">Reference proteome</keyword>